<protein>
    <submittedName>
        <fullName evidence="1">Uncharacterized protein</fullName>
    </submittedName>
</protein>
<name>A0A135L9I1_PENPA</name>
<dbReference type="RefSeq" id="XP_040644183.1">
    <property type="nucleotide sequence ID" value="XM_040791127.1"/>
</dbReference>
<gene>
    <name evidence="1" type="ORF">PGRI_034140</name>
</gene>
<organism evidence="1 2">
    <name type="scientific">Penicillium patulum</name>
    <name type="common">Penicillium griseofulvum</name>
    <dbReference type="NCBI Taxonomy" id="5078"/>
    <lineage>
        <taxon>Eukaryota</taxon>
        <taxon>Fungi</taxon>
        <taxon>Dikarya</taxon>
        <taxon>Ascomycota</taxon>
        <taxon>Pezizomycotina</taxon>
        <taxon>Eurotiomycetes</taxon>
        <taxon>Eurotiomycetidae</taxon>
        <taxon>Eurotiales</taxon>
        <taxon>Aspergillaceae</taxon>
        <taxon>Penicillium</taxon>
    </lineage>
</organism>
<evidence type="ECO:0000313" key="1">
    <source>
        <dbReference type="EMBL" id="KXG45647.1"/>
    </source>
</evidence>
<reference evidence="1 2" key="1">
    <citation type="journal article" date="2016" name="BMC Genomics">
        <title>Genome sequencing and secondary metabolism of the postharvest pathogen Penicillium griseofulvum.</title>
        <authorList>
            <person name="Banani H."/>
            <person name="Marcet-Houben M."/>
            <person name="Ballester A.R."/>
            <person name="Abbruscato P."/>
            <person name="Gonzalez-Candelas L."/>
            <person name="Gabaldon T."/>
            <person name="Spadaro D."/>
        </authorList>
    </citation>
    <scope>NUCLEOTIDE SEQUENCE [LARGE SCALE GENOMIC DNA]</scope>
    <source>
        <strain evidence="1 2">PG3</strain>
    </source>
</reference>
<dbReference type="Proteomes" id="UP000070168">
    <property type="component" value="Unassembled WGS sequence"/>
</dbReference>
<sequence length="107" mass="11843">MCSSVSRVVFEELDHDQGIGTGPVAVPVGHTGDKRMVDWKYNRMPSHPMIRGKRAVLQSPRPSDAWFLVMRLEIRMMLDGCVVCVVGRGRAGEGLNDVDNVVMSESD</sequence>
<dbReference type="AlphaFoldDB" id="A0A135L9I1"/>
<evidence type="ECO:0000313" key="2">
    <source>
        <dbReference type="Proteomes" id="UP000070168"/>
    </source>
</evidence>
<accession>A0A135L9I1</accession>
<dbReference type="EMBL" id="LHQR01000070">
    <property type="protein sequence ID" value="KXG45647.1"/>
    <property type="molecule type" value="Genomic_DNA"/>
</dbReference>
<keyword evidence="2" id="KW-1185">Reference proteome</keyword>
<dbReference type="GeneID" id="63706427"/>
<comment type="caution">
    <text evidence="1">The sequence shown here is derived from an EMBL/GenBank/DDBJ whole genome shotgun (WGS) entry which is preliminary data.</text>
</comment>
<proteinExistence type="predicted"/>